<dbReference type="Proteomes" id="UP000297245">
    <property type="component" value="Unassembled WGS sequence"/>
</dbReference>
<evidence type="ECO:0000256" key="1">
    <source>
        <dbReference type="SAM" id="MobiDB-lite"/>
    </source>
</evidence>
<sequence length="137" mass="15240">MSFITLKKILLLAASTGFLIPMSVVLASPVNVDAHKLEPDEVSPSSIEFVAFERELVMMSNAVGAYSESIRSTPRRSRGDEDLDSGSLQSTPRRQNEDSTLRRKNDEDSAASLEFTPRRRNEESESIPRRRAEASTP</sequence>
<dbReference type="AlphaFoldDB" id="A0A4S8KUJ2"/>
<keyword evidence="3" id="KW-1185">Reference proteome</keyword>
<evidence type="ECO:0000313" key="3">
    <source>
        <dbReference type="Proteomes" id="UP000297245"/>
    </source>
</evidence>
<feature type="compositionally biased region" description="Basic and acidic residues" evidence="1">
    <location>
        <begin position="116"/>
        <end position="137"/>
    </location>
</feature>
<accession>A0A4S8KUJ2</accession>
<dbReference type="EMBL" id="ML180024">
    <property type="protein sequence ID" value="THU79443.1"/>
    <property type="molecule type" value="Genomic_DNA"/>
</dbReference>
<protein>
    <submittedName>
        <fullName evidence="2">Uncharacterized protein</fullName>
    </submittedName>
</protein>
<evidence type="ECO:0000313" key="2">
    <source>
        <dbReference type="EMBL" id="THU79443.1"/>
    </source>
</evidence>
<reference evidence="2 3" key="1">
    <citation type="journal article" date="2019" name="Nat. Ecol. Evol.">
        <title>Megaphylogeny resolves global patterns of mushroom evolution.</title>
        <authorList>
            <person name="Varga T."/>
            <person name="Krizsan K."/>
            <person name="Foldi C."/>
            <person name="Dima B."/>
            <person name="Sanchez-Garcia M."/>
            <person name="Sanchez-Ramirez S."/>
            <person name="Szollosi G.J."/>
            <person name="Szarkandi J.G."/>
            <person name="Papp V."/>
            <person name="Albert L."/>
            <person name="Andreopoulos W."/>
            <person name="Angelini C."/>
            <person name="Antonin V."/>
            <person name="Barry K.W."/>
            <person name="Bougher N.L."/>
            <person name="Buchanan P."/>
            <person name="Buyck B."/>
            <person name="Bense V."/>
            <person name="Catcheside P."/>
            <person name="Chovatia M."/>
            <person name="Cooper J."/>
            <person name="Damon W."/>
            <person name="Desjardin D."/>
            <person name="Finy P."/>
            <person name="Geml J."/>
            <person name="Haridas S."/>
            <person name="Hughes K."/>
            <person name="Justo A."/>
            <person name="Karasinski D."/>
            <person name="Kautmanova I."/>
            <person name="Kiss B."/>
            <person name="Kocsube S."/>
            <person name="Kotiranta H."/>
            <person name="LaButti K.M."/>
            <person name="Lechner B.E."/>
            <person name="Liimatainen K."/>
            <person name="Lipzen A."/>
            <person name="Lukacs Z."/>
            <person name="Mihaltcheva S."/>
            <person name="Morgado L.N."/>
            <person name="Niskanen T."/>
            <person name="Noordeloos M.E."/>
            <person name="Ohm R.A."/>
            <person name="Ortiz-Santana B."/>
            <person name="Ovrebo C."/>
            <person name="Racz N."/>
            <person name="Riley R."/>
            <person name="Savchenko A."/>
            <person name="Shiryaev A."/>
            <person name="Soop K."/>
            <person name="Spirin V."/>
            <person name="Szebenyi C."/>
            <person name="Tomsovsky M."/>
            <person name="Tulloss R.E."/>
            <person name="Uehling J."/>
            <person name="Grigoriev I.V."/>
            <person name="Vagvolgyi C."/>
            <person name="Papp T."/>
            <person name="Martin F.M."/>
            <person name="Miettinen O."/>
            <person name="Hibbett D.S."/>
            <person name="Nagy L.G."/>
        </authorList>
    </citation>
    <scope>NUCLEOTIDE SEQUENCE [LARGE SCALE GENOMIC DNA]</scope>
    <source>
        <strain evidence="2 3">CBS 962.96</strain>
    </source>
</reference>
<organism evidence="2 3">
    <name type="scientific">Dendrothele bispora (strain CBS 962.96)</name>
    <dbReference type="NCBI Taxonomy" id="1314807"/>
    <lineage>
        <taxon>Eukaryota</taxon>
        <taxon>Fungi</taxon>
        <taxon>Dikarya</taxon>
        <taxon>Basidiomycota</taxon>
        <taxon>Agaricomycotina</taxon>
        <taxon>Agaricomycetes</taxon>
        <taxon>Agaricomycetidae</taxon>
        <taxon>Agaricales</taxon>
        <taxon>Agaricales incertae sedis</taxon>
        <taxon>Dendrothele</taxon>
    </lineage>
</organism>
<proteinExistence type="predicted"/>
<name>A0A4S8KUJ2_DENBC</name>
<feature type="compositionally biased region" description="Basic and acidic residues" evidence="1">
    <location>
        <begin position="94"/>
        <end position="107"/>
    </location>
</feature>
<feature type="region of interest" description="Disordered" evidence="1">
    <location>
        <begin position="64"/>
        <end position="137"/>
    </location>
</feature>
<gene>
    <name evidence="2" type="ORF">K435DRAFT_943185</name>
</gene>